<evidence type="ECO:0008006" key="3">
    <source>
        <dbReference type="Google" id="ProtNLM"/>
    </source>
</evidence>
<proteinExistence type="predicted"/>
<reference evidence="1 2" key="1">
    <citation type="submission" date="2011-08" db="EMBL/GenBank/DDBJ databases">
        <authorList>
            <person name="Weinstock G."/>
            <person name="Sodergren E."/>
            <person name="Clifton S."/>
            <person name="Fulton L."/>
            <person name="Fulton B."/>
            <person name="Courtney L."/>
            <person name="Fronick C."/>
            <person name="Harrison M."/>
            <person name="Strong C."/>
            <person name="Farmer C."/>
            <person name="Delahaunty K."/>
            <person name="Markovic C."/>
            <person name="Hall O."/>
            <person name="Minx P."/>
            <person name="Tomlinson C."/>
            <person name="Mitreva M."/>
            <person name="Hou S."/>
            <person name="Chen J."/>
            <person name="Wollam A."/>
            <person name="Pepin K.H."/>
            <person name="Johnson M."/>
            <person name="Bhonagiri V."/>
            <person name="Zhang X."/>
            <person name="Suruliraj S."/>
            <person name="Warren W."/>
            <person name="Chinwalla A."/>
            <person name="Mardis E.R."/>
            <person name="Wilson R.K."/>
        </authorList>
    </citation>
    <scope>NUCLEOTIDE SEQUENCE [LARGE SCALE GENOMIC DNA]</scope>
    <source>
        <strain evidence="1 2">ATCC 51873</strain>
    </source>
</reference>
<accession>G9Y366</accession>
<evidence type="ECO:0000313" key="1">
    <source>
        <dbReference type="EMBL" id="EHM46195.1"/>
    </source>
</evidence>
<dbReference type="HOGENOM" id="CLU_2897912_0_0_6"/>
<comment type="caution">
    <text evidence="1">The sequence shown here is derived from an EMBL/GenBank/DDBJ whole genome shotgun (WGS) entry which is preliminary data.</text>
</comment>
<dbReference type="AlphaFoldDB" id="G9Y366"/>
<dbReference type="Proteomes" id="UP000005959">
    <property type="component" value="Unassembled WGS sequence"/>
</dbReference>
<protein>
    <recommendedName>
        <fullName evidence="3">Lipoprotein</fullName>
    </recommendedName>
</protein>
<dbReference type="EMBL" id="AGCI01000014">
    <property type="protein sequence ID" value="EHM46195.1"/>
    <property type="molecule type" value="Genomic_DNA"/>
</dbReference>
<gene>
    <name evidence="1" type="ORF">HMPREF0454_00991</name>
</gene>
<organism evidence="1 2">
    <name type="scientific">Hafnia alvei ATCC 51873</name>
    <dbReference type="NCBI Taxonomy" id="1002364"/>
    <lineage>
        <taxon>Bacteria</taxon>
        <taxon>Pseudomonadati</taxon>
        <taxon>Pseudomonadota</taxon>
        <taxon>Gammaproteobacteria</taxon>
        <taxon>Enterobacterales</taxon>
        <taxon>Hafniaceae</taxon>
        <taxon>Hafnia</taxon>
    </lineage>
</organism>
<dbReference type="PATRIC" id="fig|1002364.3.peg.915"/>
<evidence type="ECO:0000313" key="2">
    <source>
        <dbReference type="Proteomes" id="UP000005959"/>
    </source>
</evidence>
<name>G9Y366_HAFAL</name>
<sequence>MNKMGLMMLCILLNGCNTSSQPTSSEETISPKDYQECIQAAMHGDGQASTEKCDKVMQDTRP</sequence>
<dbReference type="RefSeq" id="WP_004090775.1">
    <property type="nucleotide sequence ID" value="NZ_JH417493.1"/>
</dbReference>